<dbReference type="PANTHER" id="PTHR21008:SF0">
    <property type="entry name" value="S-ADENOSYLMETHIONINE SENSOR UPSTREAM OF MTORC1"/>
    <property type="match status" value="1"/>
</dbReference>
<organism evidence="5 6">
    <name type="scientific">Pinctada imbricata</name>
    <name type="common">Atlantic pearl-oyster</name>
    <name type="synonym">Pinctada martensii</name>
    <dbReference type="NCBI Taxonomy" id="66713"/>
    <lineage>
        <taxon>Eukaryota</taxon>
        <taxon>Metazoa</taxon>
        <taxon>Spiralia</taxon>
        <taxon>Lophotrochozoa</taxon>
        <taxon>Mollusca</taxon>
        <taxon>Bivalvia</taxon>
        <taxon>Autobranchia</taxon>
        <taxon>Pteriomorphia</taxon>
        <taxon>Pterioida</taxon>
        <taxon>Pterioidea</taxon>
        <taxon>Pteriidae</taxon>
        <taxon>Pinctada</taxon>
    </lineage>
</organism>
<evidence type="ECO:0000256" key="2">
    <source>
        <dbReference type="ARBA" id="ARBA00022679"/>
    </source>
</evidence>
<keyword evidence="3 4" id="KW-0949">S-adenosyl-L-methionine</keyword>
<protein>
    <recommendedName>
        <fullName evidence="4">S-adenosylmethionine sensor upstream of mTORC1</fullName>
    </recommendedName>
    <alternativeName>
        <fullName evidence="4">Probable methyltransferase BMT2 homolog</fullName>
        <ecNumber evidence="4">2.1.1.-</ecNumber>
    </alternativeName>
</protein>
<keyword evidence="1 4" id="KW-0489">Methyltransferase</keyword>
<dbReference type="EMBL" id="VSWD01000005">
    <property type="protein sequence ID" value="KAK3103867.1"/>
    <property type="molecule type" value="Genomic_DNA"/>
</dbReference>
<dbReference type="InterPro" id="IPR021867">
    <property type="entry name" value="Bmt2/SAMTOR"/>
</dbReference>
<name>A0AA88YEI0_PINIB</name>
<comment type="function">
    <text evidence="4">S-adenosyl-L-methionine-binding protein that acts as an inhibitor of mTORC1 signaling. Acts as a sensor of S-adenosyl-L-methionine to signal methionine sufficiency to mTORC1. Probably also acts as a S-adenosyl-L-methionine-dependent methyltransferase.</text>
</comment>
<comment type="caution">
    <text evidence="5">The sequence shown here is derived from an EMBL/GenBank/DDBJ whole genome shotgun (WGS) entry which is preliminary data.</text>
</comment>
<dbReference type="InterPro" id="IPR029063">
    <property type="entry name" value="SAM-dependent_MTases_sf"/>
</dbReference>
<evidence type="ECO:0000256" key="3">
    <source>
        <dbReference type="ARBA" id="ARBA00022691"/>
    </source>
</evidence>
<accession>A0AA88YEI0</accession>
<evidence type="ECO:0000256" key="4">
    <source>
        <dbReference type="HAMAP-Rule" id="MF_03044"/>
    </source>
</evidence>
<evidence type="ECO:0000256" key="1">
    <source>
        <dbReference type="ARBA" id="ARBA00022603"/>
    </source>
</evidence>
<comment type="similarity">
    <text evidence="4">Belongs to the BMT2 family.</text>
</comment>
<dbReference type="CDD" id="cd02440">
    <property type="entry name" value="AdoMet_MTases"/>
    <property type="match status" value="1"/>
</dbReference>
<keyword evidence="2 4" id="KW-0808">Transferase</keyword>
<feature type="binding site" evidence="4">
    <location>
        <position position="161"/>
    </location>
    <ligand>
        <name>S-adenosyl-L-methionine</name>
        <dbReference type="ChEBI" id="CHEBI:59789"/>
    </ligand>
</feature>
<dbReference type="AlphaFoldDB" id="A0AA88YEI0"/>
<dbReference type="Proteomes" id="UP001186944">
    <property type="component" value="Unassembled WGS sequence"/>
</dbReference>
<gene>
    <name evidence="5" type="ORF">FSP39_022514</name>
</gene>
<dbReference type="GO" id="GO:0008168">
    <property type="term" value="F:methyltransferase activity"/>
    <property type="evidence" value="ECO:0007669"/>
    <property type="project" value="UniProtKB-UniRule"/>
</dbReference>
<proteinExistence type="inferred from homology"/>
<dbReference type="EC" id="2.1.1.-" evidence="4"/>
<sequence>MYAGRCVTYFRFHFDDMEHKLLADFIKGVHSDLRRELSVGERSLDEIWGKHCENETVLKQYADCMYKLATEHWTSQPQTRIEWCRDAVREYYNDGGLQRCLDKDRKRMQWRKIGGENSAEEEKEKTNIDETAVKDETSETSFQCRRLGSFAQGKLYLLDVGSCYNPFSEFEEFISIGIDLCPANEKVHRCDFTNIQIDRELSMGNFVHITSTPDHQLVSFPHGAFDVVVFSLLLEYLPAPKQRWLCCTNAFELLKTNGLFIIISPDSHKQHRNAAMIKSWKTCIEAMGFCRWKYEKLEHIHCMVFRKVKSDVEIGDEDGHYSNMMFIHQDFLREDSGKERTFTEKDEENFLENLHELPSCIDDDTEELIDS</sequence>
<feature type="binding site" evidence="4">
    <location>
        <position position="179"/>
    </location>
    <ligand>
        <name>S-adenosyl-L-methionine</name>
        <dbReference type="ChEBI" id="CHEBI:59789"/>
    </ligand>
</feature>
<dbReference type="GO" id="GO:1904262">
    <property type="term" value="P:negative regulation of TORC1 signaling"/>
    <property type="evidence" value="ECO:0007669"/>
    <property type="project" value="TreeGrafter"/>
</dbReference>
<dbReference type="Gene3D" id="3.40.50.150">
    <property type="entry name" value="Vaccinia Virus protein VP39"/>
    <property type="match status" value="1"/>
</dbReference>
<keyword evidence="6" id="KW-1185">Reference proteome</keyword>
<evidence type="ECO:0000313" key="5">
    <source>
        <dbReference type="EMBL" id="KAK3103867.1"/>
    </source>
</evidence>
<evidence type="ECO:0000313" key="6">
    <source>
        <dbReference type="Proteomes" id="UP001186944"/>
    </source>
</evidence>
<dbReference type="HAMAP" id="MF_03044">
    <property type="entry name" value="BMT2"/>
    <property type="match status" value="1"/>
</dbReference>
<reference evidence="5" key="1">
    <citation type="submission" date="2019-08" db="EMBL/GenBank/DDBJ databases">
        <title>The improved chromosome-level genome for the pearl oyster Pinctada fucata martensii using PacBio sequencing and Hi-C.</title>
        <authorList>
            <person name="Zheng Z."/>
        </authorList>
    </citation>
    <scope>NUCLEOTIDE SEQUENCE</scope>
    <source>
        <strain evidence="5">ZZ-2019</strain>
        <tissue evidence="5">Adductor muscle</tissue>
    </source>
</reference>
<dbReference type="PANTHER" id="PTHR21008">
    <property type="entry name" value="S-ADENOSYLMETHIONINE SENSOR UPSTREAM OF MTORC1-RELATED"/>
    <property type="match status" value="1"/>
</dbReference>
<dbReference type="SUPFAM" id="SSF53335">
    <property type="entry name" value="S-adenosyl-L-methionine-dependent methyltransferases"/>
    <property type="match status" value="1"/>
</dbReference>
<dbReference type="GO" id="GO:0032259">
    <property type="term" value="P:methylation"/>
    <property type="evidence" value="ECO:0007669"/>
    <property type="project" value="UniProtKB-KW"/>
</dbReference>